<keyword evidence="3" id="KW-1003">Cell membrane</keyword>
<keyword evidence="7" id="KW-0732">Signal</keyword>
<dbReference type="Pfam" id="PF13442">
    <property type="entry name" value="Cytochrome_CBB3"/>
    <property type="match status" value="1"/>
</dbReference>
<keyword evidence="9" id="KW-0249">Electron transport</keyword>
<evidence type="ECO:0000256" key="7">
    <source>
        <dbReference type="ARBA" id="ARBA00022729"/>
    </source>
</evidence>
<protein>
    <submittedName>
        <fullName evidence="15">Cytochrome C</fullName>
    </submittedName>
</protein>
<evidence type="ECO:0000313" key="16">
    <source>
        <dbReference type="Proteomes" id="UP000193396"/>
    </source>
</evidence>
<dbReference type="PRINTS" id="PR00605">
    <property type="entry name" value="CYTCHROMECIC"/>
</dbReference>
<evidence type="ECO:0000256" key="2">
    <source>
        <dbReference type="ARBA" id="ARBA00022448"/>
    </source>
</evidence>
<evidence type="ECO:0000256" key="8">
    <source>
        <dbReference type="ARBA" id="ARBA00022737"/>
    </source>
</evidence>
<evidence type="ECO:0000313" key="15">
    <source>
        <dbReference type="EMBL" id="OSQ43842.1"/>
    </source>
</evidence>
<dbReference type="EMBL" id="JFKB01000022">
    <property type="protein sequence ID" value="OSQ43842.1"/>
    <property type="molecule type" value="Genomic_DNA"/>
</dbReference>
<evidence type="ECO:0000256" key="11">
    <source>
        <dbReference type="ARBA" id="ARBA00023136"/>
    </source>
</evidence>
<dbReference type="PROSITE" id="PS51007">
    <property type="entry name" value="CYTC"/>
    <property type="match status" value="3"/>
</dbReference>
<dbReference type="AlphaFoldDB" id="A0A1Y2L6D2"/>
<evidence type="ECO:0000256" key="10">
    <source>
        <dbReference type="ARBA" id="ARBA00023004"/>
    </source>
</evidence>
<comment type="caution">
    <text evidence="15">The sequence shown here is derived from an EMBL/GenBank/DDBJ whole genome shotgun (WGS) entry which is preliminary data.</text>
</comment>
<feature type="domain" description="Cytochrome c" evidence="14">
    <location>
        <begin position="187"/>
        <end position="299"/>
    </location>
</feature>
<evidence type="ECO:0000256" key="1">
    <source>
        <dbReference type="ARBA" id="ARBA00004236"/>
    </source>
</evidence>
<dbReference type="STRING" id="1293890.TALK_19970"/>
<dbReference type="GO" id="GO:0020037">
    <property type="term" value="F:heme binding"/>
    <property type="evidence" value="ECO:0007669"/>
    <property type="project" value="InterPro"/>
</dbReference>
<dbReference type="GO" id="GO:0005886">
    <property type="term" value="C:plasma membrane"/>
    <property type="evidence" value="ECO:0007669"/>
    <property type="project" value="UniProtKB-SubCell"/>
</dbReference>
<dbReference type="SUPFAM" id="SSF46626">
    <property type="entry name" value="Cytochrome c"/>
    <property type="match status" value="3"/>
</dbReference>
<evidence type="ECO:0000256" key="6">
    <source>
        <dbReference type="ARBA" id="ARBA00022723"/>
    </source>
</evidence>
<feature type="binding site" description="covalent" evidence="12">
    <location>
        <position position="205"/>
    </location>
    <ligand>
        <name>heme c</name>
        <dbReference type="ChEBI" id="CHEBI:61717"/>
        <label>2</label>
    </ligand>
</feature>
<feature type="domain" description="Cytochrome c" evidence="14">
    <location>
        <begin position="331"/>
        <end position="421"/>
    </location>
</feature>
<dbReference type="Gene3D" id="1.10.760.10">
    <property type="entry name" value="Cytochrome c-like domain"/>
    <property type="match status" value="3"/>
</dbReference>
<name>A0A1Y2L6D2_9PROT</name>
<dbReference type="GO" id="GO:0016614">
    <property type="term" value="F:oxidoreductase activity, acting on CH-OH group of donors"/>
    <property type="evidence" value="ECO:0007669"/>
    <property type="project" value="InterPro"/>
</dbReference>
<comment type="subcellular location">
    <subcellularLocation>
        <location evidence="1">Cell membrane</location>
    </subcellularLocation>
</comment>
<dbReference type="RefSeq" id="WP_085620928.1">
    <property type="nucleotide sequence ID" value="NZ_JFKB01000022.1"/>
</dbReference>
<evidence type="ECO:0000256" key="13">
    <source>
        <dbReference type="PIRSR" id="PIRSR000018-51"/>
    </source>
</evidence>
<keyword evidence="8" id="KW-0677">Repeat</keyword>
<dbReference type="GO" id="GO:0009055">
    <property type="term" value="F:electron transfer activity"/>
    <property type="evidence" value="ECO:0007669"/>
    <property type="project" value="InterPro"/>
</dbReference>
<keyword evidence="16" id="KW-1185">Reference proteome</keyword>
<organism evidence="15 16">
    <name type="scientific">Thalassospira alkalitolerans</name>
    <dbReference type="NCBI Taxonomy" id="1293890"/>
    <lineage>
        <taxon>Bacteria</taxon>
        <taxon>Pseudomonadati</taxon>
        <taxon>Pseudomonadota</taxon>
        <taxon>Alphaproteobacteria</taxon>
        <taxon>Rhodospirillales</taxon>
        <taxon>Thalassospiraceae</taxon>
        <taxon>Thalassospira</taxon>
    </lineage>
</organism>
<keyword evidence="5" id="KW-0679">Respiratory chain</keyword>
<gene>
    <name evidence="15" type="ORF">TALK_19970</name>
</gene>
<comment type="cofactor">
    <cofactor evidence="12">
        <name>heme c</name>
        <dbReference type="ChEBI" id="CHEBI:61717"/>
    </cofactor>
    <text evidence="12">Binds 3 heme c groups covalently per subunit.</text>
</comment>
<evidence type="ECO:0000256" key="4">
    <source>
        <dbReference type="ARBA" id="ARBA00022617"/>
    </source>
</evidence>
<dbReference type="PANTHER" id="PTHR35008:SF8">
    <property type="entry name" value="ALCOHOL DEHYDROGENASE CYTOCHROME C SUBUNIT"/>
    <property type="match status" value="1"/>
</dbReference>
<evidence type="ECO:0000259" key="14">
    <source>
        <dbReference type="PROSITE" id="PS51007"/>
    </source>
</evidence>
<feature type="binding site" description="axial binding residue" evidence="13">
    <location>
        <position position="60"/>
    </location>
    <ligand>
        <name>heme c</name>
        <dbReference type="ChEBI" id="CHEBI:61717"/>
        <label>1</label>
    </ligand>
    <ligandPart>
        <name>Fe</name>
        <dbReference type="ChEBI" id="CHEBI:18248"/>
    </ligandPart>
</feature>
<feature type="domain" description="Cytochrome c" evidence="14">
    <location>
        <begin position="15"/>
        <end position="145"/>
    </location>
</feature>
<dbReference type="PANTHER" id="PTHR35008">
    <property type="entry name" value="BLL4482 PROTEIN-RELATED"/>
    <property type="match status" value="1"/>
</dbReference>
<dbReference type="InterPro" id="IPR036909">
    <property type="entry name" value="Cyt_c-like_dom_sf"/>
</dbReference>
<dbReference type="InterPro" id="IPR051459">
    <property type="entry name" value="Cytochrome_c-type_DH"/>
</dbReference>
<evidence type="ECO:0000256" key="12">
    <source>
        <dbReference type="PIRSR" id="PIRSR000018-50"/>
    </source>
</evidence>
<keyword evidence="4 12" id="KW-0349">Heme</keyword>
<feature type="binding site" description="axial binding residue" evidence="13">
    <location>
        <position position="348"/>
    </location>
    <ligand>
        <name>heme c</name>
        <dbReference type="ChEBI" id="CHEBI:61717"/>
        <label>3</label>
    </ligand>
    <ligandPart>
        <name>Fe</name>
        <dbReference type="ChEBI" id="CHEBI:18248"/>
    </ligandPart>
</feature>
<feature type="binding site" description="covalent" evidence="12">
    <location>
        <position position="56"/>
    </location>
    <ligand>
        <name>heme c</name>
        <dbReference type="ChEBI" id="CHEBI:61717"/>
        <label>1</label>
    </ligand>
</feature>
<keyword evidence="6 13" id="KW-0479">Metal-binding</keyword>
<feature type="binding site" description="covalent" evidence="12">
    <location>
        <position position="347"/>
    </location>
    <ligand>
        <name>heme c</name>
        <dbReference type="ChEBI" id="CHEBI:61717"/>
        <label>3</label>
    </ligand>
</feature>
<keyword evidence="10 13" id="KW-0408">Iron</keyword>
<proteinExistence type="predicted"/>
<dbReference type="OrthoDB" id="9811281at2"/>
<keyword evidence="2" id="KW-0813">Transport</keyword>
<feature type="binding site" description="covalent" evidence="12">
    <location>
        <position position="59"/>
    </location>
    <ligand>
        <name>heme c</name>
        <dbReference type="ChEBI" id="CHEBI:61717"/>
        <label>1</label>
    </ligand>
</feature>
<evidence type="ECO:0000256" key="5">
    <source>
        <dbReference type="ARBA" id="ARBA00022660"/>
    </source>
</evidence>
<dbReference type="InterPro" id="IPR009056">
    <property type="entry name" value="Cyt_c-like_dom"/>
</dbReference>
<dbReference type="InterPro" id="IPR014353">
    <property type="entry name" value="Membr-bd_ADH_cyt_c"/>
</dbReference>
<dbReference type="PIRSF" id="PIRSF000018">
    <property type="entry name" value="Mb_ADH_cyt_c"/>
    <property type="match status" value="1"/>
</dbReference>
<dbReference type="Proteomes" id="UP000193396">
    <property type="component" value="Unassembled WGS sequence"/>
</dbReference>
<reference evidence="15 16" key="1">
    <citation type="submission" date="2014-03" db="EMBL/GenBank/DDBJ databases">
        <title>The draft genome sequence of Thalassospira alkalitolerans JCM 18968.</title>
        <authorList>
            <person name="Lai Q."/>
            <person name="Shao Z."/>
        </authorList>
    </citation>
    <scope>NUCLEOTIDE SEQUENCE [LARGE SCALE GENOMIC DNA]</scope>
    <source>
        <strain evidence="15 16">JCM 18968</strain>
    </source>
</reference>
<accession>A0A1Y2L6D2</accession>
<feature type="binding site" description="covalent" evidence="12">
    <location>
        <position position="344"/>
    </location>
    <ligand>
        <name>heme c</name>
        <dbReference type="ChEBI" id="CHEBI:61717"/>
        <label>3</label>
    </ligand>
</feature>
<dbReference type="GO" id="GO:0005506">
    <property type="term" value="F:iron ion binding"/>
    <property type="evidence" value="ECO:0007669"/>
    <property type="project" value="InterPro"/>
</dbReference>
<keyword evidence="11" id="KW-0472">Membrane</keyword>
<evidence type="ECO:0000256" key="3">
    <source>
        <dbReference type="ARBA" id="ARBA00022475"/>
    </source>
</evidence>
<feature type="binding site" description="axial binding residue" evidence="13">
    <location>
        <position position="206"/>
    </location>
    <ligand>
        <name>heme c</name>
        <dbReference type="ChEBI" id="CHEBI:61717"/>
        <label>2</label>
    </ligand>
    <ligandPart>
        <name>Fe</name>
        <dbReference type="ChEBI" id="CHEBI:18248"/>
    </ligandPart>
</feature>
<evidence type="ECO:0000256" key="9">
    <source>
        <dbReference type="ARBA" id="ARBA00022982"/>
    </source>
</evidence>
<dbReference type="InterPro" id="IPR008168">
    <property type="entry name" value="Cyt_C_IC"/>
</dbReference>
<sequence length="443" mass="47396">MKTFIKIVAALAVLGVVALGLIIFVPVSKTAPVALLSTDYQAPEGHGKYVMRLADCKACHTAKDGKPFAGGRPIESPFGTIWSTNITPDPENGIGNYSLDDFRAALYDGVEPDGTHLYPAMPYENYRKISEEDVRALYDFFMHDVTPVAEKAPETDLSFPFNQRWGIRLWDWLALGDAGHKSLYDDAVLDRGAYLVDSLGHCAACHSPRNAIFAQEGNTAKDSTYLSGGVIGGWSAPSLHGANSAPAKWTAKDLADYLSTGRNSHSAVAGEMTQVVGESLQHATDEDLHAIVSYLRHINGKPKTDAVAQKDVGDGTNAANATTTLLASADPSMPLGPRLYLDNCNACHFVNGKGADGVFPEIDGNSLVTADTSAGLIDVILNGAVLPSTEKRPARLAMPDFGHRLSDEEVAELATFVRQGWSNKATPVTAAEVADIRQKTAQK</sequence>
<feature type="binding site" description="covalent" evidence="12">
    <location>
        <position position="202"/>
    </location>
    <ligand>
        <name>heme c</name>
        <dbReference type="ChEBI" id="CHEBI:61717"/>
        <label>2</label>
    </ligand>
</feature>